<dbReference type="RefSeq" id="WP_255910095.1">
    <property type="nucleotide sequence ID" value="NZ_JANFQO010000001.1"/>
</dbReference>
<protein>
    <submittedName>
        <fullName evidence="1">Uncharacterized protein</fullName>
    </submittedName>
</protein>
<evidence type="ECO:0000313" key="2">
    <source>
        <dbReference type="Proteomes" id="UP001165498"/>
    </source>
</evidence>
<dbReference type="Proteomes" id="UP001165498">
    <property type="component" value="Unassembled WGS sequence"/>
</dbReference>
<sequence>MQFKEVLASLVLVSCCSCSTNKAHDSNYIKCEGKICHGSGRLIVAIGGYGGASLETPGGCLDLALPNHIFNERKKWNGRKIGVSGEIFSRPSAPEDAWYDIKDRRIESGGCGSRTLYVEEINLL</sequence>
<gene>
    <name evidence="1" type="ORF">NM961_00085</name>
</gene>
<dbReference type="EMBL" id="JANFQO010000001">
    <property type="protein sequence ID" value="MCQ4163109.1"/>
    <property type="molecule type" value="Genomic_DNA"/>
</dbReference>
<keyword evidence="2" id="KW-1185">Reference proteome</keyword>
<accession>A0ABT1QKS5</accession>
<comment type="caution">
    <text evidence="1">The sequence shown here is derived from an EMBL/GenBank/DDBJ whole genome shotgun (WGS) entry which is preliminary data.</text>
</comment>
<name>A0ABT1QKS5_9GAMM</name>
<proteinExistence type="predicted"/>
<organism evidence="1 2">
    <name type="scientific">Tahibacter harae</name>
    <dbReference type="NCBI Taxonomy" id="2963937"/>
    <lineage>
        <taxon>Bacteria</taxon>
        <taxon>Pseudomonadati</taxon>
        <taxon>Pseudomonadota</taxon>
        <taxon>Gammaproteobacteria</taxon>
        <taxon>Lysobacterales</taxon>
        <taxon>Rhodanobacteraceae</taxon>
        <taxon>Tahibacter</taxon>
    </lineage>
</organism>
<reference evidence="1" key="1">
    <citation type="submission" date="2022-07" db="EMBL/GenBank/DDBJ databases">
        <title>Tahibacter sp., a new gammaproteobacterium isolated from the silt sample collected at pig farm.</title>
        <authorList>
            <person name="Chen H."/>
        </authorList>
    </citation>
    <scope>NUCLEOTIDE SEQUENCE</scope>
    <source>
        <strain evidence="1">P2K</strain>
    </source>
</reference>
<evidence type="ECO:0000313" key="1">
    <source>
        <dbReference type="EMBL" id="MCQ4163109.1"/>
    </source>
</evidence>